<dbReference type="Pfam" id="PF01925">
    <property type="entry name" value="TauE"/>
    <property type="match status" value="1"/>
</dbReference>
<dbReference type="GO" id="GO:0005886">
    <property type="term" value="C:plasma membrane"/>
    <property type="evidence" value="ECO:0007669"/>
    <property type="project" value="UniProtKB-SubCell"/>
</dbReference>
<feature type="transmembrane region" description="Helical" evidence="8">
    <location>
        <begin position="34"/>
        <end position="59"/>
    </location>
</feature>
<comment type="similarity">
    <text evidence="2 8">Belongs to the 4-toluene sulfonate uptake permease (TSUP) (TC 2.A.102) family.</text>
</comment>
<keyword evidence="7 8" id="KW-0472">Membrane</keyword>
<keyword evidence="6 8" id="KW-1133">Transmembrane helix</keyword>
<dbReference type="PANTHER" id="PTHR30269">
    <property type="entry name" value="TRANSMEMBRANE PROTEIN YFCA"/>
    <property type="match status" value="1"/>
</dbReference>
<gene>
    <name evidence="9" type="ORF">SAMN05444142_10350</name>
</gene>
<evidence type="ECO:0000256" key="7">
    <source>
        <dbReference type="ARBA" id="ARBA00023136"/>
    </source>
</evidence>
<evidence type="ECO:0000256" key="8">
    <source>
        <dbReference type="RuleBase" id="RU363041"/>
    </source>
</evidence>
<dbReference type="EMBL" id="FQZZ01000003">
    <property type="protein sequence ID" value="SHK04145.1"/>
    <property type="molecule type" value="Genomic_DNA"/>
</dbReference>
<proteinExistence type="inferred from homology"/>
<evidence type="ECO:0000256" key="6">
    <source>
        <dbReference type="ARBA" id="ARBA00022989"/>
    </source>
</evidence>
<organism evidence="9 10">
    <name type="scientific">Lutimaribacter pacificus</name>
    <dbReference type="NCBI Taxonomy" id="391948"/>
    <lineage>
        <taxon>Bacteria</taxon>
        <taxon>Pseudomonadati</taxon>
        <taxon>Pseudomonadota</taxon>
        <taxon>Alphaproteobacteria</taxon>
        <taxon>Rhodobacterales</taxon>
        <taxon>Roseobacteraceae</taxon>
        <taxon>Lutimaribacter</taxon>
    </lineage>
</organism>
<keyword evidence="5 8" id="KW-0812">Transmembrane</keyword>
<feature type="transmembrane region" description="Helical" evidence="8">
    <location>
        <begin position="169"/>
        <end position="191"/>
    </location>
</feature>
<comment type="subcellular location">
    <subcellularLocation>
        <location evidence="1 8">Cell membrane</location>
        <topology evidence="1 8">Multi-pass membrane protein</topology>
    </subcellularLocation>
</comment>
<name>A0A1H0LRU1_9RHOB</name>
<protein>
    <recommendedName>
        <fullName evidence="8">Probable membrane transporter protein</fullName>
    </recommendedName>
</protein>
<feature type="transmembrane region" description="Helical" evidence="8">
    <location>
        <begin position="80"/>
        <end position="99"/>
    </location>
</feature>
<dbReference type="InterPro" id="IPR052017">
    <property type="entry name" value="TSUP"/>
</dbReference>
<evidence type="ECO:0000256" key="4">
    <source>
        <dbReference type="ARBA" id="ARBA00022475"/>
    </source>
</evidence>
<dbReference type="Proteomes" id="UP000324252">
    <property type="component" value="Unassembled WGS sequence"/>
</dbReference>
<evidence type="ECO:0000313" key="9">
    <source>
        <dbReference type="EMBL" id="SHK04145.1"/>
    </source>
</evidence>
<dbReference type="PANTHER" id="PTHR30269:SF37">
    <property type="entry name" value="MEMBRANE TRANSPORTER PROTEIN"/>
    <property type="match status" value="1"/>
</dbReference>
<evidence type="ECO:0000256" key="3">
    <source>
        <dbReference type="ARBA" id="ARBA00022448"/>
    </source>
</evidence>
<feature type="transmembrane region" description="Helical" evidence="8">
    <location>
        <begin position="198"/>
        <end position="217"/>
    </location>
</feature>
<evidence type="ECO:0000313" key="10">
    <source>
        <dbReference type="Proteomes" id="UP000324252"/>
    </source>
</evidence>
<reference evidence="9 10" key="1">
    <citation type="submission" date="2016-11" db="EMBL/GenBank/DDBJ databases">
        <authorList>
            <person name="Varghese N."/>
            <person name="Submissions S."/>
        </authorList>
    </citation>
    <scope>NUCLEOTIDE SEQUENCE [LARGE SCALE GENOMIC DNA]</scope>
    <source>
        <strain evidence="9 10">DSM 29620</strain>
    </source>
</reference>
<feature type="transmembrane region" description="Helical" evidence="8">
    <location>
        <begin position="105"/>
        <end position="123"/>
    </location>
</feature>
<feature type="transmembrane region" description="Helical" evidence="8">
    <location>
        <begin position="229"/>
        <end position="249"/>
    </location>
</feature>
<evidence type="ECO:0000256" key="2">
    <source>
        <dbReference type="ARBA" id="ARBA00009142"/>
    </source>
</evidence>
<accession>A0A1H0LRU1</accession>
<keyword evidence="3" id="KW-0813">Transport</keyword>
<keyword evidence="10" id="KW-1185">Reference proteome</keyword>
<dbReference type="InterPro" id="IPR002781">
    <property type="entry name" value="TM_pro_TauE-like"/>
</dbReference>
<dbReference type="OrthoDB" id="9795324at2"/>
<dbReference type="AlphaFoldDB" id="A0A1H0LRU1"/>
<evidence type="ECO:0000256" key="1">
    <source>
        <dbReference type="ARBA" id="ARBA00004651"/>
    </source>
</evidence>
<sequence length="250" mass="26033">MPDILSQALGVGGLWLVVLGAVLSGVVRGFSGFGTALIFIPLAGQVLPPVWVITILVVMDMFGPAPNLPRAWREGMPGQVGWMLLGAAICLPLGLAVLVRVSPEIFRYAVSILAIAVPVVLSLGLRYRGAMSRPLLAGTGAVSGFLGGVAGLPGPPVILLYMAGPNPPVLIRANTMVYLYAFDMMLLGVLAMQGRLEAVPVVLGLLMALPNIAGNILGARVFHPGHARVYRGVAYAITIAAAISGLPLWD</sequence>
<dbReference type="RefSeq" id="WP_149789262.1">
    <property type="nucleotide sequence ID" value="NZ_FNIO01000008.1"/>
</dbReference>
<keyword evidence="4 8" id="KW-1003">Cell membrane</keyword>
<feature type="transmembrane region" description="Helical" evidence="8">
    <location>
        <begin position="135"/>
        <end position="163"/>
    </location>
</feature>
<evidence type="ECO:0000256" key="5">
    <source>
        <dbReference type="ARBA" id="ARBA00022692"/>
    </source>
</evidence>